<keyword evidence="6" id="KW-0560">Oxidoreductase</keyword>
<dbReference type="Pfam" id="PF03723">
    <property type="entry name" value="Hemocyanin_C"/>
    <property type="match status" value="1"/>
</dbReference>
<evidence type="ECO:0000256" key="7">
    <source>
        <dbReference type="ARBA" id="ARBA00023008"/>
    </source>
</evidence>
<evidence type="ECO:0000256" key="4">
    <source>
        <dbReference type="ARBA" id="ARBA00022525"/>
    </source>
</evidence>
<evidence type="ECO:0000256" key="3">
    <source>
        <dbReference type="ARBA" id="ARBA00009928"/>
    </source>
</evidence>
<name>A0A6P8Z9Y9_THRPL</name>
<dbReference type="InterPro" id="IPR005203">
    <property type="entry name" value="Hemocyanin_C"/>
</dbReference>
<gene>
    <name evidence="13" type="primary">LOC117649134</name>
</gene>
<dbReference type="InterPro" id="IPR036697">
    <property type="entry name" value="Hemocyanin_N_sf"/>
</dbReference>
<feature type="domain" description="Tyrosinase copper-binding" evidence="11">
    <location>
        <begin position="459"/>
        <end position="470"/>
    </location>
</feature>
<evidence type="ECO:0000256" key="1">
    <source>
        <dbReference type="ARBA" id="ARBA00001973"/>
    </source>
</evidence>
<dbReference type="Pfam" id="PF00372">
    <property type="entry name" value="Hemocyanin_M"/>
    <property type="match status" value="1"/>
</dbReference>
<dbReference type="GO" id="GO:0005576">
    <property type="term" value="C:extracellular region"/>
    <property type="evidence" value="ECO:0007669"/>
    <property type="project" value="UniProtKB-SubCell"/>
</dbReference>
<dbReference type="InterPro" id="IPR037020">
    <property type="entry name" value="Hemocyanin_C_sf"/>
</dbReference>
<dbReference type="KEGG" id="tpal:117649134"/>
<evidence type="ECO:0000256" key="10">
    <source>
        <dbReference type="SAM" id="Phobius"/>
    </source>
</evidence>
<evidence type="ECO:0000256" key="8">
    <source>
        <dbReference type="ARBA" id="ARBA00023033"/>
    </source>
</evidence>
<evidence type="ECO:0000259" key="11">
    <source>
        <dbReference type="PROSITE" id="PS00498"/>
    </source>
</evidence>
<dbReference type="InterPro" id="IPR008922">
    <property type="entry name" value="Di-copper_centre_dom_sf"/>
</dbReference>
<accession>A0A6P8Z9Y9</accession>
<dbReference type="SUPFAM" id="SSF48050">
    <property type="entry name" value="Hemocyanin, N-terminal domain"/>
    <property type="match status" value="1"/>
</dbReference>
<comment type="subcellular location">
    <subcellularLocation>
        <location evidence="2">Secreted</location>
    </subcellularLocation>
</comment>
<sequence>MGWSEPSSPLMGPTVGAPRRRDVRGLVVGVVATLCAGAALGAGVFYLLRHLESTSGDAEAATRHAPSASDLLYVFHRPAEPIFTLRGHDRNVAFDVPVSYLPARYVSLAAEIRDSAARGPGRRLIQVPDLPMPAERFADINGILPFRSPFTRSAPIYLRLVIRFWHFFQESKSVPELLARAVWARLHYNPEMILDALMLAMLRSPFEAVKDVQLPELPQYIPELYTDDEFFAKAREEMHLVAEKDRVAVPVVRNLAKDDEAVLWYFREDVHFHVFHWKWHVVYPAGSDDDEYVDLPRRGELFVHLHRQFTARYNAERFTNGLPAVLPMDVHEPLPKGYFPKMVHLHGEKGTIGRQANTSLLPLAKFIQNHDSQRALYDQVLKQGYVTYSNGTRVNLVGIEGLDIISNLLEGNSLLSPNYDYYGNVHNDLHANLAFAADPLHEYKESFALTSYITTVAKDPAFFNIHQLMDDLYEKYKIKLAPYSTDEVTPLPAVTLQSVSVRTAGLSQDNALRTYMQQTDLDVSMGLDYTPPGRQYARFTHLQHRRFDYVLQVLNNESQDRKVFVRLFLLMTEDENGSPLDLDFQRRFSMQLDTFEATLSPGANTVRRSSVDSALTIDNDAIYTPQPSVAEIRRRNACRCGWPSGLLLPRGSPAGTPYKLLAMVTDFAQDRAPKAASEQCSDGWLLCGVPGSTHYPDVRAMGFPLDRPFRAAVKTLGDFLTPNMAVADVVVQFENTTEPPTALLPGGASTSWMP</sequence>
<dbReference type="PROSITE" id="PS00498">
    <property type="entry name" value="TYROSINASE_2"/>
    <property type="match status" value="1"/>
</dbReference>
<keyword evidence="5" id="KW-0479">Metal-binding</keyword>
<dbReference type="InterPro" id="IPR013788">
    <property type="entry name" value="Hemocyanin/hexamerin"/>
</dbReference>
<evidence type="ECO:0000256" key="6">
    <source>
        <dbReference type="ARBA" id="ARBA00023002"/>
    </source>
</evidence>
<dbReference type="Gene3D" id="1.10.1280.10">
    <property type="entry name" value="Di-copper center containing domain from catechol oxidase"/>
    <property type="match status" value="1"/>
</dbReference>
<dbReference type="Proteomes" id="UP000515158">
    <property type="component" value="Unplaced"/>
</dbReference>
<dbReference type="InterPro" id="IPR000896">
    <property type="entry name" value="Hemocyanin/hexamerin_mid_dom"/>
</dbReference>
<evidence type="ECO:0000256" key="9">
    <source>
        <dbReference type="ARBA" id="ARBA00023157"/>
    </source>
</evidence>
<dbReference type="GO" id="GO:0004503">
    <property type="term" value="F:tyrosinase activity"/>
    <property type="evidence" value="ECO:0007669"/>
    <property type="project" value="UniProtKB-ARBA"/>
</dbReference>
<dbReference type="PRINTS" id="PR00187">
    <property type="entry name" value="HAEMOCYANIN"/>
</dbReference>
<dbReference type="Gene3D" id="1.20.1370.10">
    <property type="entry name" value="Hemocyanin, N-terminal domain"/>
    <property type="match status" value="1"/>
</dbReference>
<dbReference type="PANTHER" id="PTHR11511">
    <property type="entry name" value="LARVAL STORAGE PROTEIN/PHENOLOXIDASE"/>
    <property type="match status" value="1"/>
</dbReference>
<feature type="transmembrane region" description="Helical" evidence="10">
    <location>
        <begin position="26"/>
        <end position="48"/>
    </location>
</feature>
<keyword evidence="12" id="KW-1185">Reference proteome</keyword>
<dbReference type="InParanoid" id="A0A6P8Z9Y9"/>
<keyword evidence="10" id="KW-0472">Membrane</keyword>
<dbReference type="GeneID" id="117649134"/>
<keyword evidence="10" id="KW-1133">Transmembrane helix</keyword>
<dbReference type="GO" id="GO:0006582">
    <property type="term" value="P:melanin metabolic process"/>
    <property type="evidence" value="ECO:0007669"/>
    <property type="project" value="UniProtKB-ARBA"/>
</dbReference>
<comment type="cofactor">
    <cofactor evidence="1">
        <name>Cu(2+)</name>
        <dbReference type="ChEBI" id="CHEBI:29036"/>
    </cofactor>
</comment>
<keyword evidence="9" id="KW-1015">Disulfide bond</keyword>
<dbReference type="SUPFAM" id="SSF48056">
    <property type="entry name" value="Di-copper centre-containing domain"/>
    <property type="match status" value="1"/>
</dbReference>
<dbReference type="Gene3D" id="2.60.40.1520">
    <property type="entry name" value="Hemocyanin, C-terminal domain"/>
    <property type="match status" value="1"/>
</dbReference>
<comment type="similarity">
    <text evidence="3">Belongs to the tyrosinase family.</text>
</comment>
<evidence type="ECO:0000256" key="2">
    <source>
        <dbReference type="ARBA" id="ARBA00004613"/>
    </source>
</evidence>
<dbReference type="InterPro" id="IPR002227">
    <property type="entry name" value="Tyrosinase_Cu-bd"/>
</dbReference>
<dbReference type="RefSeq" id="XP_034247490.1">
    <property type="nucleotide sequence ID" value="XM_034391599.1"/>
</dbReference>
<protein>
    <submittedName>
        <fullName evidence="13">Phenoloxidase 2-like isoform X1</fullName>
    </submittedName>
</protein>
<keyword evidence="4" id="KW-0964">Secreted</keyword>
<evidence type="ECO:0000313" key="13">
    <source>
        <dbReference type="RefSeq" id="XP_034247490.1"/>
    </source>
</evidence>
<dbReference type="AlphaFoldDB" id="A0A6P8Z9Y9"/>
<dbReference type="SUPFAM" id="SSF81296">
    <property type="entry name" value="E set domains"/>
    <property type="match status" value="1"/>
</dbReference>
<keyword evidence="8" id="KW-0503">Monooxygenase</keyword>
<proteinExistence type="inferred from homology"/>
<organism evidence="13">
    <name type="scientific">Thrips palmi</name>
    <name type="common">Melon thrips</name>
    <dbReference type="NCBI Taxonomy" id="161013"/>
    <lineage>
        <taxon>Eukaryota</taxon>
        <taxon>Metazoa</taxon>
        <taxon>Ecdysozoa</taxon>
        <taxon>Arthropoda</taxon>
        <taxon>Hexapoda</taxon>
        <taxon>Insecta</taxon>
        <taxon>Pterygota</taxon>
        <taxon>Neoptera</taxon>
        <taxon>Paraneoptera</taxon>
        <taxon>Thysanoptera</taxon>
        <taxon>Terebrantia</taxon>
        <taxon>Thripoidea</taxon>
        <taxon>Thripidae</taxon>
        <taxon>Thrips</taxon>
    </lineage>
</organism>
<keyword evidence="7" id="KW-0186">Copper</keyword>
<dbReference type="PANTHER" id="PTHR11511:SF4">
    <property type="entry name" value="PHENOLOXIDASE 2-RELATED"/>
    <property type="match status" value="1"/>
</dbReference>
<evidence type="ECO:0000313" key="12">
    <source>
        <dbReference type="Proteomes" id="UP000515158"/>
    </source>
</evidence>
<keyword evidence="10" id="KW-0812">Transmembrane</keyword>
<dbReference type="GO" id="GO:0046872">
    <property type="term" value="F:metal ion binding"/>
    <property type="evidence" value="ECO:0007669"/>
    <property type="project" value="UniProtKB-KW"/>
</dbReference>
<evidence type="ECO:0000256" key="5">
    <source>
        <dbReference type="ARBA" id="ARBA00022723"/>
    </source>
</evidence>
<dbReference type="InterPro" id="IPR014756">
    <property type="entry name" value="Ig_E-set"/>
</dbReference>
<dbReference type="OrthoDB" id="10352243at2759"/>
<reference evidence="13" key="1">
    <citation type="submission" date="2025-08" db="UniProtKB">
        <authorList>
            <consortium name="RefSeq"/>
        </authorList>
    </citation>
    <scope>IDENTIFICATION</scope>
    <source>
        <tissue evidence="13">Total insect</tissue>
    </source>
</reference>